<gene>
    <name evidence="9" type="ORF">BJ875DRAFT_531705</name>
</gene>
<dbReference type="InterPro" id="IPR018087">
    <property type="entry name" value="Glyco_hydro_5_CS"/>
</dbReference>
<dbReference type="InterPro" id="IPR001547">
    <property type="entry name" value="Glyco_hydro_5"/>
</dbReference>
<comment type="caution">
    <text evidence="9">The sequence shown here is derived from an EMBL/GenBank/DDBJ whole genome shotgun (WGS) entry which is preliminary data.</text>
</comment>
<keyword evidence="7" id="KW-0732">Signal</keyword>
<feature type="signal peptide" evidence="7">
    <location>
        <begin position="1"/>
        <end position="19"/>
    </location>
</feature>
<dbReference type="AlphaFoldDB" id="A0A9P7YST4"/>
<accession>A0A9P7YST4</accession>
<evidence type="ECO:0000256" key="6">
    <source>
        <dbReference type="RuleBase" id="RU361153"/>
    </source>
</evidence>
<evidence type="ECO:0000256" key="3">
    <source>
        <dbReference type="ARBA" id="ARBA00012601"/>
    </source>
</evidence>
<dbReference type="OrthoDB" id="5823761at2759"/>
<dbReference type="PROSITE" id="PS00659">
    <property type="entry name" value="GLYCOSYL_HYDROL_F5"/>
    <property type="match status" value="1"/>
</dbReference>
<evidence type="ECO:0000313" key="9">
    <source>
        <dbReference type="EMBL" id="KAG9239318.1"/>
    </source>
</evidence>
<comment type="catalytic activity">
    <reaction evidence="1">
        <text>Endohydrolysis of (1-&gt;4)-beta-D-glucosidic linkages in cellulose, lichenin and cereal beta-D-glucans.</text>
        <dbReference type="EC" id="3.2.1.4"/>
    </reaction>
</comment>
<proteinExistence type="inferred from homology"/>
<evidence type="ECO:0000256" key="5">
    <source>
        <dbReference type="ARBA" id="ARBA00023295"/>
    </source>
</evidence>
<dbReference type="EMBL" id="MU251359">
    <property type="protein sequence ID" value="KAG9239318.1"/>
    <property type="molecule type" value="Genomic_DNA"/>
</dbReference>
<keyword evidence="4 6" id="KW-0378">Hydrolase</keyword>
<name>A0A9P7YST4_9HELO</name>
<evidence type="ECO:0000256" key="7">
    <source>
        <dbReference type="SAM" id="SignalP"/>
    </source>
</evidence>
<evidence type="ECO:0000259" key="8">
    <source>
        <dbReference type="Pfam" id="PF00150"/>
    </source>
</evidence>
<dbReference type="GO" id="GO:0008810">
    <property type="term" value="F:cellulase activity"/>
    <property type="evidence" value="ECO:0007669"/>
    <property type="project" value="UniProtKB-EC"/>
</dbReference>
<dbReference type="GO" id="GO:0009251">
    <property type="term" value="P:glucan catabolic process"/>
    <property type="evidence" value="ECO:0007669"/>
    <property type="project" value="TreeGrafter"/>
</dbReference>
<dbReference type="PANTHER" id="PTHR34142:SF1">
    <property type="entry name" value="GLYCOSIDE HYDROLASE FAMILY 5 DOMAIN-CONTAINING PROTEIN"/>
    <property type="match status" value="1"/>
</dbReference>
<evidence type="ECO:0000256" key="1">
    <source>
        <dbReference type="ARBA" id="ARBA00000966"/>
    </source>
</evidence>
<dbReference type="Proteomes" id="UP000824998">
    <property type="component" value="Unassembled WGS sequence"/>
</dbReference>
<keyword evidence="10" id="KW-1185">Reference proteome</keyword>
<dbReference type="EC" id="3.2.1.4" evidence="3"/>
<feature type="domain" description="Glycoside hydrolase family 5" evidence="8">
    <location>
        <begin position="42"/>
        <end position="325"/>
    </location>
</feature>
<evidence type="ECO:0000313" key="10">
    <source>
        <dbReference type="Proteomes" id="UP000824998"/>
    </source>
</evidence>
<protein>
    <recommendedName>
        <fullName evidence="3">cellulase</fullName>
        <ecNumber evidence="3">3.2.1.4</ecNumber>
    </recommendedName>
</protein>
<dbReference type="PANTHER" id="PTHR34142">
    <property type="entry name" value="ENDO-BETA-1,4-GLUCANASE A"/>
    <property type="match status" value="1"/>
</dbReference>
<dbReference type="SUPFAM" id="SSF51445">
    <property type="entry name" value="(Trans)glycosidases"/>
    <property type="match status" value="1"/>
</dbReference>
<comment type="similarity">
    <text evidence="2 6">Belongs to the glycosyl hydrolase 5 (cellulase A) family.</text>
</comment>
<reference evidence="9" key="1">
    <citation type="journal article" date="2021" name="IMA Fungus">
        <title>Genomic characterization of three marine fungi, including Emericellopsis atlantica sp. nov. with signatures of a generalist lifestyle and marine biomass degradation.</title>
        <authorList>
            <person name="Hagestad O.C."/>
            <person name="Hou L."/>
            <person name="Andersen J.H."/>
            <person name="Hansen E.H."/>
            <person name="Altermark B."/>
            <person name="Li C."/>
            <person name="Kuhnert E."/>
            <person name="Cox R.J."/>
            <person name="Crous P.W."/>
            <person name="Spatafora J.W."/>
            <person name="Lail K."/>
            <person name="Amirebrahimi M."/>
            <person name="Lipzen A."/>
            <person name="Pangilinan J."/>
            <person name="Andreopoulos W."/>
            <person name="Hayes R.D."/>
            <person name="Ng V."/>
            <person name="Grigoriev I.V."/>
            <person name="Jackson S.A."/>
            <person name="Sutton T.D.S."/>
            <person name="Dobson A.D.W."/>
            <person name="Rama T."/>
        </authorList>
    </citation>
    <scope>NUCLEOTIDE SEQUENCE</scope>
    <source>
        <strain evidence="9">TRa018bII</strain>
    </source>
</reference>
<dbReference type="InterPro" id="IPR017853">
    <property type="entry name" value="GH"/>
</dbReference>
<evidence type="ECO:0000256" key="4">
    <source>
        <dbReference type="ARBA" id="ARBA00022801"/>
    </source>
</evidence>
<evidence type="ECO:0000256" key="2">
    <source>
        <dbReference type="ARBA" id="ARBA00005641"/>
    </source>
</evidence>
<feature type="chain" id="PRO_5040300792" description="cellulase" evidence="7">
    <location>
        <begin position="20"/>
        <end position="392"/>
    </location>
</feature>
<organism evidence="9 10">
    <name type="scientific">Amylocarpus encephaloides</name>
    <dbReference type="NCBI Taxonomy" id="45428"/>
    <lineage>
        <taxon>Eukaryota</taxon>
        <taxon>Fungi</taxon>
        <taxon>Dikarya</taxon>
        <taxon>Ascomycota</taxon>
        <taxon>Pezizomycotina</taxon>
        <taxon>Leotiomycetes</taxon>
        <taxon>Helotiales</taxon>
        <taxon>Helotiales incertae sedis</taxon>
        <taxon>Amylocarpus</taxon>
    </lineage>
</organism>
<dbReference type="Pfam" id="PF00150">
    <property type="entry name" value="Cellulase"/>
    <property type="match status" value="1"/>
</dbReference>
<sequence length="392" mass="42261">MLLSYTFAAVAALAAKASATIFYAGVAESSGEFGAWSPTATQGTGLPGVFGRDYAFIDKAAVDVFVNTNKINLFRVAFLLERMCPLSTGLGATFDETHFRHFAEAVDYITKTKGAYCILDPHNYMRYNNPSQQPMTGSVIGNSSDPTAATTAQFGAFWGELAKRFKDNEKVIFGIMNEPHDMETNLVLANNQAAVDGIRASGAKQMILAPGNSWSGGHSFTQSWAGYSPSSADALVKLKDPLSNTAIDIHEYLDTDYSGSHTVCAQPGPENLADVTAWLKANKLKAMITEFGASNSTQCQPYLEGILKYMADNEEYIGWTAWAAGPFWGPNSACCTDSQQWGSLEPGSKTASGGPGMYESVWMKTIQKFVPKKLVWKGVSSVEGGMLSVKRA</sequence>
<dbReference type="Gene3D" id="3.20.20.80">
    <property type="entry name" value="Glycosidases"/>
    <property type="match status" value="1"/>
</dbReference>
<keyword evidence="5 6" id="KW-0326">Glycosidase</keyword>